<dbReference type="RefSeq" id="WP_193109865.1">
    <property type="nucleotide sequence ID" value="NZ_CP041406.1"/>
</dbReference>
<dbReference type="KEGG" id="spal:FM071_06075"/>
<keyword evidence="3" id="KW-0812">Transmembrane</keyword>
<dbReference type="InterPro" id="IPR045061">
    <property type="entry name" value="FtsZ/CetZ"/>
</dbReference>
<evidence type="ECO:0000256" key="3">
    <source>
        <dbReference type="SAM" id="Phobius"/>
    </source>
</evidence>
<evidence type="ECO:0000256" key="2">
    <source>
        <dbReference type="ARBA" id="ARBA00023134"/>
    </source>
</evidence>
<dbReference type="InterPro" id="IPR036525">
    <property type="entry name" value="Tubulin/FtsZ_GTPase_sf"/>
</dbReference>
<feature type="domain" description="Tubulin/FtsZ GTPase" evidence="4">
    <location>
        <begin position="69"/>
        <end position="257"/>
    </location>
</feature>
<organism evidence="5 6">
    <name type="scientific">Sulfurimonas paralvinellae</name>
    <dbReference type="NCBI Taxonomy" id="317658"/>
    <lineage>
        <taxon>Bacteria</taxon>
        <taxon>Pseudomonadati</taxon>
        <taxon>Campylobacterota</taxon>
        <taxon>Epsilonproteobacteria</taxon>
        <taxon>Campylobacterales</taxon>
        <taxon>Sulfurimonadaceae</taxon>
        <taxon>Sulfurimonas</taxon>
    </lineage>
</organism>
<keyword evidence="1" id="KW-0547">Nucleotide-binding</keyword>
<dbReference type="Pfam" id="PF00091">
    <property type="entry name" value="Tubulin"/>
    <property type="match status" value="1"/>
</dbReference>
<dbReference type="GO" id="GO:0032153">
    <property type="term" value="C:cell division site"/>
    <property type="evidence" value="ECO:0007669"/>
    <property type="project" value="TreeGrafter"/>
</dbReference>
<keyword evidence="3" id="KW-1133">Transmembrane helix</keyword>
<dbReference type="GO" id="GO:0003924">
    <property type="term" value="F:GTPase activity"/>
    <property type="evidence" value="ECO:0007669"/>
    <property type="project" value="InterPro"/>
</dbReference>
<keyword evidence="6" id="KW-1185">Reference proteome</keyword>
<dbReference type="PRINTS" id="PR00423">
    <property type="entry name" value="CELLDVISFTSZ"/>
</dbReference>
<evidence type="ECO:0000256" key="1">
    <source>
        <dbReference type="ARBA" id="ARBA00022741"/>
    </source>
</evidence>
<proteinExistence type="predicted"/>
<protein>
    <recommendedName>
        <fullName evidence="4">Tubulin/FtsZ GTPase domain-containing protein</fullName>
    </recommendedName>
</protein>
<dbReference type="GO" id="GO:0005525">
    <property type="term" value="F:GTP binding"/>
    <property type="evidence" value="ECO:0007669"/>
    <property type="project" value="UniProtKB-KW"/>
</dbReference>
<dbReference type="SUPFAM" id="SSF52490">
    <property type="entry name" value="Tubulin nucleotide-binding domain-like"/>
    <property type="match status" value="1"/>
</dbReference>
<dbReference type="GO" id="GO:0005737">
    <property type="term" value="C:cytoplasm"/>
    <property type="evidence" value="ECO:0007669"/>
    <property type="project" value="TreeGrafter"/>
</dbReference>
<sequence>MSSAMILCVSGISLIIVVFGIYAIIQKMKFALQNRADDMVNKIRKENQTQIEHLEKKLDKFYISCKLETLCFIGIGGGGCNIVEDISQIDKWHKFIHINSDLQALQLKTSKDKILLGYDKKEGLGCGGVAECGAQLINSSSKKQLFKSIKSFEKVYVIATLGGGVGSGATSEIVEYLNSLDKEVYVFVTMPFSFEGKTRKSVAQSALGSIQNVSSNVTIMNNDDLIKKNAEEELGTRENFKLSSQIIYKQIVTSFRC</sequence>
<feature type="transmembrane region" description="Helical" evidence="3">
    <location>
        <begin position="6"/>
        <end position="25"/>
    </location>
</feature>
<reference evidence="5 6" key="1">
    <citation type="submission" date="2019-07" db="EMBL/GenBank/DDBJ databases">
        <title>Sulfurimonas paralvinellae sp. nov., a novel mesophilic, hydrogen- and sulfur-oxidizing chemolithoautotroph within the Epsilonproteo- bacteria isolated from a deep-sea hydrothermal vent polychaete nest, reclassification of Thiomicrospira denitrificans as Sulfurimonas denitrificans comb. nov. and emended description of the genus Sulfurimonas.</title>
        <authorList>
            <person name="Wang S."/>
            <person name="Jiang L."/>
            <person name="Shao Z."/>
        </authorList>
    </citation>
    <scope>NUCLEOTIDE SEQUENCE [LARGE SCALE GENOMIC DNA]</scope>
    <source>
        <strain evidence="5 6">GO25</strain>
    </source>
</reference>
<dbReference type="GO" id="GO:0051301">
    <property type="term" value="P:cell division"/>
    <property type="evidence" value="ECO:0007669"/>
    <property type="project" value="TreeGrafter"/>
</dbReference>
<name>A0A7M1B807_9BACT</name>
<dbReference type="EMBL" id="CP041406">
    <property type="protein sequence ID" value="QOP45879.1"/>
    <property type="molecule type" value="Genomic_DNA"/>
</dbReference>
<dbReference type="Proteomes" id="UP000593580">
    <property type="component" value="Chromosome"/>
</dbReference>
<dbReference type="AlphaFoldDB" id="A0A7M1B807"/>
<dbReference type="PANTHER" id="PTHR30314">
    <property type="entry name" value="CELL DIVISION PROTEIN FTSZ-RELATED"/>
    <property type="match status" value="1"/>
</dbReference>
<keyword evidence="2" id="KW-0342">GTP-binding</keyword>
<evidence type="ECO:0000313" key="5">
    <source>
        <dbReference type="EMBL" id="QOP45879.1"/>
    </source>
</evidence>
<evidence type="ECO:0000259" key="4">
    <source>
        <dbReference type="SMART" id="SM00864"/>
    </source>
</evidence>
<dbReference type="Gene3D" id="3.40.50.1440">
    <property type="entry name" value="Tubulin/FtsZ, GTPase domain"/>
    <property type="match status" value="1"/>
</dbReference>
<dbReference type="SMART" id="SM00864">
    <property type="entry name" value="Tubulin"/>
    <property type="match status" value="1"/>
</dbReference>
<accession>A0A7M1B807</accession>
<evidence type="ECO:0000313" key="6">
    <source>
        <dbReference type="Proteomes" id="UP000593580"/>
    </source>
</evidence>
<dbReference type="PANTHER" id="PTHR30314:SF3">
    <property type="entry name" value="MITOCHONDRIAL DIVISION PROTEIN FSZA"/>
    <property type="match status" value="1"/>
</dbReference>
<dbReference type="InterPro" id="IPR003008">
    <property type="entry name" value="Tubulin_FtsZ_GTPase"/>
</dbReference>
<keyword evidence="3" id="KW-0472">Membrane</keyword>
<gene>
    <name evidence="5" type="ORF">FM071_06075</name>
</gene>